<dbReference type="Proteomes" id="UP001054945">
    <property type="component" value="Unassembled WGS sequence"/>
</dbReference>
<dbReference type="EMBL" id="BPLR01016247">
    <property type="protein sequence ID" value="GIY82404.1"/>
    <property type="molecule type" value="Genomic_DNA"/>
</dbReference>
<gene>
    <name evidence="1" type="ORF">CEXT_241911</name>
</gene>
<evidence type="ECO:0000313" key="1">
    <source>
        <dbReference type="EMBL" id="GIY82404.1"/>
    </source>
</evidence>
<proteinExistence type="predicted"/>
<organism evidence="1 2">
    <name type="scientific">Caerostris extrusa</name>
    <name type="common">Bark spider</name>
    <name type="synonym">Caerostris bankana</name>
    <dbReference type="NCBI Taxonomy" id="172846"/>
    <lineage>
        <taxon>Eukaryota</taxon>
        <taxon>Metazoa</taxon>
        <taxon>Ecdysozoa</taxon>
        <taxon>Arthropoda</taxon>
        <taxon>Chelicerata</taxon>
        <taxon>Arachnida</taxon>
        <taxon>Araneae</taxon>
        <taxon>Araneomorphae</taxon>
        <taxon>Entelegynae</taxon>
        <taxon>Araneoidea</taxon>
        <taxon>Araneidae</taxon>
        <taxon>Caerostris</taxon>
    </lineage>
</organism>
<accession>A0AAV4WJJ4</accession>
<sequence>MHSLMKVNINLKDGLFNIIGKTLDVLVTPLVIGLLTGVDKGVGDLVRKMDRKGRQREGRKLGEGCSRYLIANNYI</sequence>
<name>A0AAV4WJJ4_CAEEX</name>
<evidence type="ECO:0000313" key="2">
    <source>
        <dbReference type="Proteomes" id="UP001054945"/>
    </source>
</evidence>
<dbReference type="AlphaFoldDB" id="A0AAV4WJJ4"/>
<keyword evidence="2" id="KW-1185">Reference proteome</keyword>
<protein>
    <submittedName>
        <fullName evidence="1">Uncharacterized protein</fullName>
    </submittedName>
</protein>
<comment type="caution">
    <text evidence="1">The sequence shown here is derived from an EMBL/GenBank/DDBJ whole genome shotgun (WGS) entry which is preliminary data.</text>
</comment>
<reference evidence="1 2" key="1">
    <citation type="submission" date="2021-06" db="EMBL/GenBank/DDBJ databases">
        <title>Caerostris extrusa draft genome.</title>
        <authorList>
            <person name="Kono N."/>
            <person name="Arakawa K."/>
        </authorList>
    </citation>
    <scope>NUCLEOTIDE SEQUENCE [LARGE SCALE GENOMIC DNA]</scope>
</reference>